<dbReference type="Proteomes" id="UP001215280">
    <property type="component" value="Unassembled WGS sequence"/>
</dbReference>
<keyword evidence="3" id="KW-1185">Reference proteome</keyword>
<evidence type="ECO:0000313" key="3">
    <source>
        <dbReference type="Proteomes" id="UP001215280"/>
    </source>
</evidence>
<feature type="signal peptide" evidence="1">
    <location>
        <begin position="1"/>
        <end position="19"/>
    </location>
</feature>
<reference evidence="2" key="1">
    <citation type="submission" date="2023-03" db="EMBL/GenBank/DDBJ databases">
        <title>Massive genome expansion in bonnet fungi (Mycena s.s.) driven by repeated elements and novel gene families across ecological guilds.</title>
        <authorList>
            <consortium name="Lawrence Berkeley National Laboratory"/>
            <person name="Harder C.B."/>
            <person name="Miyauchi S."/>
            <person name="Viragh M."/>
            <person name="Kuo A."/>
            <person name="Thoen E."/>
            <person name="Andreopoulos B."/>
            <person name="Lu D."/>
            <person name="Skrede I."/>
            <person name="Drula E."/>
            <person name="Henrissat B."/>
            <person name="Morin E."/>
            <person name="Kohler A."/>
            <person name="Barry K."/>
            <person name="LaButti K."/>
            <person name="Morin E."/>
            <person name="Salamov A."/>
            <person name="Lipzen A."/>
            <person name="Mereny Z."/>
            <person name="Hegedus B."/>
            <person name="Baldrian P."/>
            <person name="Stursova M."/>
            <person name="Weitz H."/>
            <person name="Taylor A."/>
            <person name="Grigoriev I.V."/>
            <person name="Nagy L.G."/>
            <person name="Martin F."/>
            <person name="Kauserud H."/>
        </authorList>
    </citation>
    <scope>NUCLEOTIDE SEQUENCE</scope>
    <source>
        <strain evidence="2">CBHHK188m</strain>
    </source>
</reference>
<evidence type="ECO:0000256" key="1">
    <source>
        <dbReference type="SAM" id="SignalP"/>
    </source>
</evidence>
<organism evidence="2 3">
    <name type="scientific">Mycena maculata</name>
    <dbReference type="NCBI Taxonomy" id="230809"/>
    <lineage>
        <taxon>Eukaryota</taxon>
        <taxon>Fungi</taxon>
        <taxon>Dikarya</taxon>
        <taxon>Basidiomycota</taxon>
        <taxon>Agaricomycotina</taxon>
        <taxon>Agaricomycetes</taxon>
        <taxon>Agaricomycetidae</taxon>
        <taxon>Agaricales</taxon>
        <taxon>Marasmiineae</taxon>
        <taxon>Mycenaceae</taxon>
        <taxon>Mycena</taxon>
    </lineage>
</organism>
<name>A0AAD7JRI7_9AGAR</name>
<sequence>MKISATVVTVLSAVALVHAAGTYSITAYNSPSCSTSSTVIETVSGPTNSTCVSFPGGRSLDLVMSGSCSRMTAFFSNNCVAGVGPSPDQTDEGSPWNAGCQTFALNAGQSESFNSFQVFC</sequence>
<feature type="chain" id="PRO_5041903298" evidence="1">
    <location>
        <begin position="20"/>
        <end position="120"/>
    </location>
</feature>
<proteinExistence type="predicted"/>
<protein>
    <submittedName>
        <fullName evidence="2">Uncharacterized protein</fullName>
    </submittedName>
</protein>
<accession>A0AAD7JRI7</accession>
<dbReference type="EMBL" id="JARJLG010000027">
    <property type="protein sequence ID" value="KAJ7768598.1"/>
    <property type="molecule type" value="Genomic_DNA"/>
</dbReference>
<keyword evidence="1" id="KW-0732">Signal</keyword>
<dbReference type="AlphaFoldDB" id="A0AAD7JRI7"/>
<gene>
    <name evidence="2" type="ORF">DFH07DRAFT_807363</name>
</gene>
<comment type="caution">
    <text evidence="2">The sequence shown here is derived from an EMBL/GenBank/DDBJ whole genome shotgun (WGS) entry which is preliminary data.</text>
</comment>
<evidence type="ECO:0000313" key="2">
    <source>
        <dbReference type="EMBL" id="KAJ7768598.1"/>
    </source>
</evidence>